<evidence type="ECO:0000256" key="3">
    <source>
        <dbReference type="ARBA" id="ARBA00022898"/>
    </source>
</evidence>
<dbReference type="InterPro" id="IPR036052">
    <property type="entry name" value="TrpB-like_PALP_sf"/>
</dbReference>
<dbReference type="GO" id="GO:0030378">
    <property type="term" value="F:serine racemase activity"/>
    <property type="evidence" value="ECO:0007669"/>
    <property type="project" value="TreeGrafter"/>
</dbReference>
<evidence type="ECO:0000259" key="5">
    <source>
        <dbReference type="Pfam" id="PF00291"/>
    </source>
</evidence>
<dbReference type="EC" id="4.3.1.16" evidence="6"/>
<dbReference type="InterPro" id="IPR001926">
    <property type="entry name" value="TrpB-like_PALP"/>
</dbReference>
<dbReference type="GO" id="GO:0000287">
    <property type="term" value="F:magnesium ion binding"/>
    <property type="evidence" value="ECO:0007669"/>
    <property type="project" value="TreeGrafter"/>
</dbReference>
<accession>A0A934Q073</accession>
<feature type="domain" description="Tryptophan synthase beta chain-like PALP" evidence="5">
    <location>
        <begin position="17"/>
        <end position="303"/>
    </location>
</feature>
<keyword evidence="4 6" id="KW-0456">Lyase</keyword>
<dbReference type="GO" id="GO:0005524">
    <property type="term" value="F:ATP binding"/>
    <property type="evidence" value="ECO:0007669"/>
    <property type="project" value="TreeGrafter"/>
</dbReference>
<dbReference type="EMBL" id="JAEDAO010000001">
    <property type="protein sequence ID" value="MBK0392653.1"/>
    <property type="molecule type" value="Genomic_DNA"/>
</dbReference>
<keyword evidence="7" id="KW-1185">Reference proteome</keyword>
<dbReference type="NCBIfam" id="NF005454">
    <property type="entry name" value="PRK07048.1"/>
    <property type="match status" value="1"/>
</dbReference>
<evidence type="ECO:0000256" key="1">
    <source>
        <dbReference type="ARBA" id="ARBA00001933"/>
    </source>
</evidence>
<gene>
    <name evidence="6" type="ORF">I8E28_08620</name>
</gene>
<comment type="cofactor">
    <cofactor evidence="1">
        <name>pyridoxal 5'-phosphate</name>
        <dbReference type="ChEBI" id="CHEBI:597326"/>
    </cofactor>
</comment>
<dbReference type="Pfam" id="PF00291">
    <property type="entry name" value="PALP"/>
    <property type="match status" value="1"/>
</dbReference>
<proteinExistence type="inferred from homology"/>
<dbReference type="AlphaFoldDB" id="A0A934Q073"/>
<dbReference type="FunFam" id="3.40.50.1100:FF:000005">
    <property type="entry name" value="Threonine dehydratase catabolic"/>
    <property type="match status" value="1"/>
</dbReference>
<evidence type="ECO:0000313" key="7">
    <source>
        <dbReference type="Proteomes" id="UP000617041"/>
    </source>
</evidence>
<reference evidence="6" key="1">
    <citation type="submission" date="2020-12" db="EMBL/GenBank/DDBJ databases">
        <title>Ramlibacter sp. nov., isolated from a freshwater alga, Cryptomonas.</title>
        <authorList>
            <person name="Kim H.M."/>
            <person name="Jeon C.O."/>
        </authorList>
    </citation>
    <scope>NUCLEOTIDE SEQUENCE</scope>
    <source>
        <strain evidence="6">CrO1</strain>
    </source>
</reference>
<dbReference type="GO" id="GO:0018114">
    <property type="term" value="F:threonine racemase activity"/>
    <property type="evidence" value="ECO:0007669"/>
    <property type="project" value="TreeGrafter"/>
</dbReference>
<dbReference type="PANTHER" id="PTHR43050">
    <property type="entry name" value="SERINE / THREONINE RACEMASE FAMILY MEMBER"/>
    <property type="match status" value="1"/>
</dbReference>
<organism evidence="6 7">
    <name type="scientific">Ramlibacter algicola</name>
    <dbReference type="NCBI Taxonomy" id="2795217"/>
    <lineage>
        <taxon>Bacteria</taxon>
        <taxon>Pseudomonadati</taxon>
        <taxon>Pseudomonadota</taxon>
        <taxon>Betaproteobacteria</taxon>
        <taxon>Burkholderiales</taxon>
        <taxon>Comamonadaceae</taxon>
        <taxon>Ramlibacter</taxon>
    </lineage>
</organism>
<name>A0A934Q073_9BURK</name>
<keyword evidence="3" id="KW-0663">Pyridoxal phosphate</keyword>
<dbReference type="RefSeq" id="WP_200787580.1">
    <property type="nucleotide sequence ID" value="NZ_JAEDAO010000001.1"/>
</dbReference>
<comment type="similarity">
    <text evidence="2">Belongs to the serine/threonine dehydratase family.</text>
</comment>
<protein>
    <submittedName>
        <fullName evidence="6">Threo-3-hydroxy-L-aspartate ammonia-lyase</fullName>
        <ecNumber evidence="6">4.3.1.16</ecNumber>
    </submittedName>
</protein>
<sequence>MLQFADIEAAAARLEGAAHRTPVLTSRTLDTQLGAQVFCKAENLQRMGAFKFRGGYNAVNSLTEAQRARGVVAFSSGNHAQAVALAAQLHGCKATIVMPHDAPALKLAATRGYGAEVVIYDRYKEDRALIAQRLVEEQGANLIPPFDDLRVMAGQGTAALELIQDVGELDALIVCTGGGGFLSGCTVAAKHLLPGIDVYGAEPERGNDVQMSLREGRIVSIDVPRTICDGQQTQAVGKHPFEVIRSQVKDVLAVPDPVVVQAMRFAFERMKVVLEPSGACALAALMHHADRFRGQRVGVTFSGGNVGVDRFVALVTGTEQVD</sequence>
<dbReference type="PANTHER" id="PTHR43050:SF1">
    <property type="entry name" value="SERINE RACEMASE"/>
    <property type="match status" value="1"/>
</dbReference>
<dbReference type="SUPFAM" id="SSF53686">
    <property type="entry name" value="Tryptophan synthase beta subunit-like PLP-dependent enzymes"/>
    <property type="match status" value="1"/>
</dbReference>
<dbReference type="GO" id="GO:0070179">
    <property type="term" value="P:D-serine biosynthetic process"/>
    <property type="evidence" value="ECO:0007669"/>
    <property type="project" value="TreeGrafter"/>
</dbReference>
<evidence type="ECO:0000313" key="6">
    <source>
        <dbReference type="EMBL" id="MBK0392653.1"/>
    </source>
</evidence>
<dbReference type="GO" id="GO:0003941">
    <property type="term" value="F:L-serine ammonia-lyase activity"/>
    <property type="evidence" value="ECO:0007669"/>
    <property type="project" value="TreeGrafter"/>
</dbReference>
<dbReference type="Proteomes" id="UP000617041">
    <property type="component" value="Unassembled WGS sequence"/>
</dbReference>
<evidence type="ECO:0000256" key="2">
    <source>
        <dbReference type="ARBA" id="ARBA00010869"/>
    </source>
</evidence>
<dbReference type="Gene3D" id="3.40.50.1100">
    <property type="match status" value="2"/>
</dbReference>
<dbReference type="CDD" id="cd01562">
    <property type="entry name" value="Thr-dehyd"/>
    <property type="match status" value="1"/>
</dbReference>
<dbReference type="GO" id="GO:0030170">
    <property type="term" value="F:pyridoxal phosphate binding"/>
    <property type="evidence" value="ECO:0007669"/>
    <property type="project" value="TreeGrafter"/>
</dbReference>
<evidence type="ECO:0000256" key="4">
    <source>
        <dbReference type="ARBA" id="ARBA00023239"/>
    </source>
</evidence>
<comment type="caution">
    <text evidence="6">The sequence shown here is derived from an EMBL/GenBank/DDBJ whole genome shotgun (WGS) entry which is preliminary data.</text>
</comment>
<dbReference type="GO" id="GO:0030848">
    <property type="term" value="F:threo-3-hydroxyaspartate ammonia-lyase activity"/>
    <property type="evidence" value="ECO:0007669"/>
    <property type="project" value="UniProtKB-EC"/>
</dbReference>